<keyword evidence="2" id="KW-1185">Reference proteome</keyword>
<name>A0A5N6KEZ5_MONLA</name>
<evidence type="ECO:0000313" key="2">
    <source>
        <dbReference type="Proteomes" id="UP000326757"/>
    </source>
</evidence>
<accession>A0A5N6KEZ5</accession>
<dbReference type="OrthoDB" id="3503968at2759"/>
<proteinExistence type="predicted"/>
<protein>
    <submittedName>
        <fullName evidence="1">Uncharacterized protein</fullName>
    </submittedName>
</protein>
<organism evidence="1 2">
    <name type="scientific">Monilinia laxa</name>
    <name type="common">Brown rot fungus</name>
    <name type="synonym">Sclerotinia laxa</name>
    <dbReference type="NCBI Taxonomy" id="61186"/>
    <lineage>
        <taxon>Eukaryota</taxon>
        <taxon>Fungi</taxon>
        <taxon>Dikarya</taxon>
        <taxon>Ascomycota</taxon>
        <taxon>Pezizomycotina</taxon>
        <taxon>Leotiomycetes</taxon>
        <taxon>Helotiales</taxon>
        <taxon>Sclerotiniaceae</taxon>
        <taxon>Monilinia</taxon>
    </lineage>
</organism>
<gene>
    <name evidence="1" type="ORF">EYC80_003406</name>
</gene>
<evidence type="ECO:0000313" key="1">
    <source>
        <dbReference type="EMBL" id="KAB8301562.1"/>
    </source>
</evidence>
<sequence>MFAFEVPDEEFGGSDPDPIYSRVSGDYFMTEKKMREDMKSQNVDMYEQVIPLTELSKLYNEKLVTARSLATALAKKAAILQKVDDGKVSTPEIEDGDRSSFESVEAPELAGDYELVKGHGSFEAANSVDDYELIDASRSVEQSEIVEQTTDFPDAFTKLDLDIDDNETSWVLVQHET</sequence>
<dbReference type="EMBL" id="VIGI01000004">
    <property type="protein sequence ID" value="KAB8301562.1"/>
    <property type="molecule type" value="Genomic_DNA"/>
</dbReference>
<comment type="caution">
    <text evidence="1">The sequence shown here is derived from an EMBL/GenBank/DDBJ whole genome shotgun (WGS) entry which is preliminary data.</text>
</comment>
<dbReference type="Proteomes" id="UP000326757">
    <property type="component" value="Unassembled WGS sequence"/>
</dbReference>
<dbReference type="AlphaFoldDB" id="A0A5N6KEZ5"/>
<reference evidence="1 2" key="1">
    <citation type="submission" date="2019-06" db="EMBL/GenBank/DDBJ databases">
        <title>Genome Sequence of the Brown Rot Fungal Pathogen Monilinia laxa.</title>
        <authorList>
            <person name="De Miccolis Angelini R.M."/>
            <person name="Landi L."/>
            <person name="Abate D."/>
            <person name="Pollastro S."/>
            <person name="Romanazzi G."/>
            <person name="Faretra F."/>
        </authorList>
    </citation>
    <scope>NUCLEOTIDE SEQUENCE [LARGE SCALE GENOMIC DNA]</scope>
    <source>
        <strain evidence="1 2">Mlax316</strain>
    </source>
</reference>